<evidence type="ECO:0000313" key="4">
    <source>
        <dbReference type="Proteomes" id="UP001595916"/>
    </source>
</evidence>
<keyword evidence="1" id="KW-0732">Signal</keyword>
<sequence>MKTNKKTSRYILAGLALSLGLSLVAGSGIASAAPKSIGVEKAKSIALKNAGLKAKNVAFVTAKLDTDDGRRVYDVEFYSNGVEYDYEIDAASGKILEKDTDIENYSIPQKNAQKKASSKSGSSIGVEKAKSIALKNAGLKAKNVAFVRAKLDSDDGRQVYDIEFYSNGVEYDYEIDAVSGAILEKDTDIEDYTIPQKSTQKKSSNSGSGIGLEKAKSIALNKAGLKASQVNFIKAHADYDDGVSVYDIEFYSNGKEYNFEIDAASGTIREYDVDIDD</sequence>
<proteinExistence type="predicted"/>
<name>A0ABV9QRY6_9FIRM</name>
<dbReference type="Pfam" id="PF03413">
    <property type="entry name" value="PepSY"/>
    <property type="match status" value="3"/>
</dbReference>
<reference evidence="4" key="1">
    <citation type="journal article" date="2019" name="Int. J. Syst. Evol. Microbiol.">
        <title>The Global Catalogue of Microorganisms (GCM) 10K type strain sequencing project: providing services to taxonomists for standard genome sequencing and annotation.</title>
        <authorList>
            <consortium name="The Broad Institute Genomics Platform"/>
            <consortium name="The Broad Institute Genome Sequencing Center for Infectious Disease"/>
            <person name="Wu L."/>
            <person name="Ma J."/>
        </authorList>
    </citation>
    <scope>NUCLEOTIDE SEQUENCE [LARGE SCALE GENOMIC DNA]</scope>
    <source>
        <strain evidence="4">CCUG 46385</strain>
    </source>
</reference>
<feature type="domain" description="PepSY" evidence="2">
    <location>
        <begin position="37"/>
        <end position="98"/>
    </location>
</feature>
<gene>
    <name evidence="3" type="ORF">ACFO4R_09945</name>
</gene>
<feature type="domain" description="PepSY" evidence="2">
    <location>
        <begin position="210"/>
        <end position="270"/>
    </location>
</feature>
<evidence type="ECO:0000313" key="3">
    <source>
        <dbReference type="EMBL" id="MFC4805401.1"/>
    </source>
</evidence>
<evidence type="ECO:0000256" key="1">
    <source>
        <dbReference type="SAM" id="SignalP"/>
    </source>
</evidence>
<feature type="chain" id="PRO_5045849534" evidence="1">
    <location>
        <begin position="33"/>
        <end position="277"/>
    </location>
</feature>
<dbReference type="RefSeq" id="WP_379788961.1">
    <property type="nucleotide sequence ID" value="NZ_JBHSHL010000050.1"/>
</dbReference>
<evidence type="ECO:0000259" key="2">
    <source>
        <dbReference type="Pfam" id="PF03413"/>
    </source>
</evidence>
<dbReference type="Proteomes" id="UP001595916">
    <property type="component" value="Unassembled WGS sequence"/>
</dbReference>
<comment type="caution">
    <text evidence="3">The sequence shown here is derived from an EMBL/GenBank/DDBJ whole genome shotgun (WGS) entry which is preliminary data.</text>
</comment>
<feature type="signal peptide" evidence="1">
    <location>
        <begin position="1"/>
        <end position="32"/>
    </location>
</feature>
<feature type="domain" description="PepSY" evidence="2">
    <location>
        <begin position="124"/>
        <end position="185"/>
    </location>
</feature>
<dbReference type="Gene3D" id="3.10.450.40">
    <property type="match status" value="3"/>
</dbReference>
<accession>A0ABV9QRY6</accession>
<dbReference type="InterPro" id="IPR025711">
    <property type="entry name" value="PepSY"/>
</dbReference>
<protein>
    <submittedName>
        <fullName evidence="3">PepSY domain-containing protein</fullName>
    </submittedName>
</protein>
<keyword evidence="4" id="KW-1185">Reference proteome</keyword>
<dbReference type="EMBL" id="JBHSHL010000050">
    <property type="protein sequence ID" value="MFC4805401.1"/>
    <property type="molecule type" value="Genomic_DNA"/>
</dbReference>
<organism evidence="3 4">
    <name type="scientific">Filifactor villosus</name>
    <dbReference type="NCBI Taxonomy" id="29374"/>
    <lineage>
        <taxon>Bacteria</taxon>
        <taxon>Bacillati</taxon>
        <taxon>Bacillota</taxon>
        <taxon>Clostridia</taxon>
        <taxon>Peptostreptococcales</taxon>
        <taxon>Filifactoraceae</taxon>
        <taxon>Filifactor</taxon>
    </lineage>
</organism>